<protein>
    <submittedName>
        <fullName evidence="2">5131_t:CDS:1</fullName>
    </submittedName>
</protein>
<dbReference type="OrthoDB" id="2418574at2759"/>
<reference evidence="2" key="1">
    <citation type="submission" date="2021-06" db="EMBL/GenBank/DDBJ databases">
        <authorList>
            <person name="Kallberg Y."/>
            <person name="Tangrot J."/>
            <person name="Rosling A."/>
        </authorList>
    </citation>
    <scope>NUCLEOTIDE SEQUENCE</scope>
    <source>
        <strain evidence="2">IN212</strain>
    </source>
</reference>
<dbReference type="EMBL" id="CAJVPZ010053637">
    <property type="protein sequence ID" value="CAG8782130.1"/>
    <property type="molecule type" value="Genomic_DNA"/>
</dbReference>
<gene>
    <name evidence="2" type="ORF">RFULGI_LOCUS15921</name>
</gene>
<dbReference type="Proteomes" id="UP000789396">
    <property type="component" value="Unassembled WGS sequence"/>
</dbReference>
<comment type="caution">
    <text evidence="2">The sequence shown here is derived from an EMBL/GenBank/DDBJ whole genome shotgun (WGS) entry which is preliminary data.</text>
</comment>
<keyword evidence="3" id="KW-1185">Reference proteome</keyword>
<feature type="non-terminal residue" evidence="2">
    <location>
        <position position="182"/>
    </location>
</feature>
<proteinExistence type="predicted"/>
<dbReference type="PANTHER" id="PTHR23257">
    <property type="entry name" value="SERINE-THREONINE PROTEIN KINASE"/>
    <property type="match status" value="1"/>
</dbReference>
<accession>A0A9N9JH37</accession>
<dbReference type="GO" id="GO:0005524">
    <property type="term" value="F:ATP binding"/>
    <property type="evidence" value="ECO:0007669"/>
    <property type="project" value="InterPro"/>
</dbReference>
<dbReference type="InterPro" id="IPR000719">
    <property type="entry name" value="Prot_kinase_dom"/>
</dbReference>
<name>A0A9N9JH37_9GLOM</name>
<evidence type="ECO:0000313" key="2">
    <source>
        <dbReference type="EMBL" id="CAG8782130.1"/>
    </source>
</evidence>
<dbReference type="SUPFAM" id="SSF56112">
    <property type="entry name" value="Protein kinase-like (PK-like)"/>
    <property type="match status" value="1"/>
</dbReference>
<dbReference type="InterPro" id="IPR050167">
    <property type="entry name" value="Ser_Thr_protein_kinase"/>
</dbReference>
<dbReference type="PROSITE" id="PS50011">
    <property type="entry name" value="PROTEIN_KINASE_DOM"/>
    <property type="match status" value="1"/>
</dbReference>
<dbReference type="GO" id="GO:0004672">
    <property type="term" value="F:protein kinase activity"/>
    <property type="evidence" value="ECO:0007669"/>
    <property type="project" value="InterPro"/>
</dbReference>
<sequence>LRNQLQEIANSDWEKRLECLISIIRGLVAIHSLNLVHKDLHSGNILTLLENEIYNCYIVDLGLAQPAFQSNFVKGDIYGILPYIAPEVFKHNPYSQAADIYSFGVIMSEINTGKPAYHDQEHGIALACAICNGLRPKFVEKTPQIYITLANQCMNADPFKRPTASEIEKVLEIWYSDEEITK</sequence>
<evidence type="ECO:0000259" key="1">
    <source>
        <dbReference type="PROSITE" id="PS50011"/>
    </source>
</evidence>
<dbReference type="InterPro" id="IPR011009">
    <property type="entry name" value="Kinase-like_dom_sf"/>
</dbReference>
<feature type="non-terminal residue" evidence="2">
    <location>
        <position position="1"/>
    </location>
</feature>
<feature type="domain" description="Protein kinase" evidence="1">
    <location>
        <begin position="1"/>
        <end position="175"/>
    </location>
</feature>
<dbReference type="GO" id="GO:0007165">
    <property type="term" value="P:signal transduction"/>
    <property type="evidence" value="ECO:0007669"/>
    <property type="project" value="TreeGrafter"/>
</dbReference>
<dbReference type="Pfam" id="PF00069">
    <property type="entry name" value="Pkinase"/>
    <property type="match status" value="1"/>
</dbReference>
<organism evidence="2 3">
    <name type="scientific">Racocetra fulgida</name>
    <dbReference type="NCBI Taxonomy" id="60492"/>
    <lineage>
        <taxon>Eukaryota</taxon>
        <taxon>Fungi</taxon>
        <taxon>Fungi incertae sedis</taxon>
        <taxon>Mucoromycota</taxon>
        <taxon>Glomeromycotina</taxon>
        <taxon>Glomeromycetes</taxon>
        <taxon>Diversisporales</taxon>
        <taxon>Gigasporaceae</taxon>
        <taxon>Racocetra</taxon>
    </lineage>
</organism>
<evidence type="ECO:0000313" key="3">
    <source>
        <dbReference type="Proteomes" id="UP000789396"/>
    </source>
</evidence>
<dbReference type="AlphaFoldDB" id="A0A9N9JH37"/>
<dbReference type="Gene3D" id="1.10.510.10">
    <property type="entry name" value="Transferase(Phosphotransferase) domain 1"/>
    <property type="match status" value="1"/>
</dbReference>
<dbReference type="GO" id="GO:0005737">
    <property type="term" value="C:cytoplasm"/>
    <property type="evidence" value="ECO:0007669"/>
    <property type="project" value="TreeGrafter"/>
</dbReference>